<reference evidence="1" key="1">
    <citation type="submission" date="2020-03" db="EMBL/GenBank/DDBJ databases">
        <title>The deep terrestrial virosphere.</title>
        <authorList>
            <person name="Holmfeldt K."/>
            <person name="Nilsson E."/>
            <person name="Simone D."/>
            <person name="Lopez-Fernandez M."/>
            <person name="Wu X."/>
            <person name="de Brujin I."/>
            <person name="Lundin D."/>
            <person name="Andersson A."/>
            <person name="Bertilsson S."/>
            <person name="Dopson M."/>
        </authorList>
    </citation>
    <scope>NUCLEOTIDE SEQUENCE</scope>
    <source>
        <strain evidence="1">TM448A04815</strain>
    </source>
</reference>
<dbReference type="EMBL" id="MT144504">
    <property type="protein sequence ID" value="QJA54413.1"/>
    <property type="molecule type" value="Genomic_DNA"/>
</dbReference>
<dbReference type="AlphaFoldDB" id="A0A6H2A2J6"/>
<gene>
    <name evidence="1" type="ORF">TM448A04815_0009</name>
</gene>
<proteinExistence type="predicted"/>
<accession>A0A6H2A2J6</accession>
<name>A0A6H2A2J6_9ZZZZ</name>
<organism evidence="1">
    <name type="scientific">viral metagenome</name>
    <dbReference type="NCBI Taxonomy" id="1070528"/>
    <lineage>
        <taxon>unclassified sequences</taxon>
        <taxon>metagenomes</taxon>
        <taxon>organismal metagenomes</taxon>
    </lineage>
</organism>
<evidence type="ECO:0000313" key="1">
    <source>
        <dbReference type="EMBL" id="QJA54413.1"/>
    </source>
</evidence>
<protein>
    <submittedName>
        <fullName evidence="1">Uncharacterized protein</fullName>
    </submittedName>
</protein>
<sequence length="213" mass="23957">MKNVQIEVILTGSFEVEESTVDKAILSGNLLKLDSVTGNGRRYRFEEGEQIAKDITGQSLFFGVDPKTNKHLRGKKYRVGKVLKAWVDKAKKIIKGLVEIWNTKTYPKIVEEVKSGWGFSIGGDVKALRVIVSGGRLIMECIGMIARHLQLIKPNVPRGQKVARVEGKQAVEETITVEETISFEPCPWVVCNTDEICLAEPRRVIEEHHIIFE</sequence>